<reference evidence="8" key="2">
    <citation type="submission" date="2020-09" db="EMBL/GenBank/DDBJ databases">
        <authorList>
            <person name="Sun Q."/>
            <person name="Zhou Y."/>
        </authorList>
    </citation>
    <scope>NUCLEOTIDE SEQUENCE</scope>
    <source>
        <strain evidence="8">CGMCC 1.15763</strain>
    </source>
</reference>
<comment type="similarity">
    <text evidence="5">Belongs to the protein N5-glutamine methyltransferase family. PrmC subfamily.</text>
</comment>
<comment type="function">
    <text evidence="5">Methylates the class 1 translation termination release factors RF1/PrfA and RF2/PrfB on the glutamine residue of the universally conserved GGQ motif.</text>
</comment>
<keyword evidence="2 5" id="KW-0808">Transferase</keyword>
<feature type="binding site" evidence="5">
    <location>
        <position position="196"/>
    </location>
    <ligand>
        <name>S-adenosyl-L-methionine</name>
        <dbReference type="ChEBI" id="CHEBI:59789"/>
    </ligand>
</feature>
<dbReference type="EMBL" id="BMJW01000002">
    <property type="protein sequence ID" value="GGH00437.1"/>
    <property type="molecule type" value="Genomic_DNA"/>
</dbReference>
<dbReference type="InterPro" id="IPR019874">
    <property type="entry name" value="RF_methyltr_PrmC"/>
</dbReference>
<dbReference type="Pfam" id="PF05175">
    <property type="entry name" value="MTS"/>
    <property type="match status" value="1"/>
</dbReference>
<dbReference type="InterPro" id="IPR050320">
    <property type="entry name" value="N5-glutamine_MTase"/>
</dbReference>
<evidence type="ECO:0000256" key="2">
    <source>
        <dbReference type="ARBA" id="ARBA00022679"/>
    </source>
</evidence>
<dbReference type="HAMAP" id="MF_02126">
    <property type="entry name" value="RF_methyltr_PrmC"/>
    <property type="match status" value="1"/>
</dbReference>
<feature type="binding site" evidence="5">
    <location>
        <position position="148"/>
    </location>
    <ligand>
        <name>S-adenosyl-L-methionine</name>
        <dbReference type="ChEBI" id="CHEBI:59789"/>
    </ligand>
</feature>
<feature type="domain" description="Release factor glutamine methyltransferase N-terminal" evidence="7">
    <location>
        <begin position="8"/>
        <end position="76"/>
    </location>
</feature>
<dbReference type="AlphaFoldDB" id="A0A917I083"/>
<evidence type="ECO:0000256" key="1">
    <source>
        <dbReference type="ARBA" id="ARBA00022603"/>
    </source>
</evidence>
<evidence type="ECO:0000313" key="8">
    <source>
        <dbReference type="EMBL" id="GGH00437.1"/>
    </source>
</evidence>
<dbReference type="GO" id="GO:0032259">
    <property type="term" value="P:methylation"/>
    <property type="evidence" value="ECO:0007669"/>
    <property type="project" value="UniProtKB-KW"/>
</dbReference>
<dbReference type="GO" id="GO:0102559">
    <property type="term" value="F:peptide chain release factor N(5)-glutamine methyltransferase activity"/>
    <property type="evidence" value="ECO:0007669"/>
    <property type="project" value="UniProtKB-EC"/>
</dbReference>
<dbReference type="InterPro" id="IPR029063">
    <property type="entry name" value="SAM-dependent_MTases_sf"/>
</dbReference>
<dbReference type="InterPro" id="IPR040758">
    <property type="entry name" value="PrmC_N"/>
</dbReference>
<evidence type="ECO:0000256" key="3">
    <source>
        <dbReference type="ARBA" id="ARBA00022691"/>
    </source>
</evidence>
<dbReference type="Gene3D" id="1.10.8.10">
    <property type="entry name" value="DNA helicase RuvA subunit, C-terminal domain"/>
    <property type="match status" value="1"/>
</dbReference>
<dbReference type="SUPFAM" id="SSF53335">
    <property type="entry name" value="S-adenosyl-L-methionine-dependent methyltransferases"/>
    <property type="match status" value="1"/>
</dbReference>
<dbReference type="PANTHER" id="PTHR18895:SF74">
    <property type="entry name" value="MTRF1L RELEASE FACTOR GLUTAMINE METHYLTRANSFERASE"/>
    <property type="match status" value="1"/>
</dbReference>
<dbReference type="InterPro" id="IPR007848">
    <property type="entry name" value="Small_mtfrase_dom"/>
</dbReference>
<reference evidence="8" key="1">
    <citation type="journal article" date="2014" name="Int. J. Syst. Evol. Microbiol.">
        <title>Complete genome sequence of Corynebacterium casei LMG S-19264T (=DSM 44701T), isolated from a smear-ripened cheese.</title>
        <authorList>
            <consortium name="US DOE Joint Genome Institute (JGI-PGF)"/>
            <person name="Walter F."/>
            <person name="Albersmeier A."/>
            <person name="Kalinowski J."/>
            <person name="Ruckert C."/>
        </authorList>
    </citation>
    <scope>NUCLEOTIDE SEQUENCE</scope>
    <source>
        <strain evidence="8">CGMCC 1.15763</strain>
    </source>
</reference>
<gene>
    <name evidence="5 8" type="primary">prmC</name>
    <name evidence="8" type="ORF">GCM10011416_18700</name>
</gene>
<feature type="binding site" evidence="5">
    <location>
        <begin position="196"/>
        <end position="199"/>
    </location>
    <ligand>
        <name>substrate</name>
    </ligand>
</feature>
<comment type="catalytic activity">
    <reaction evidence="4 5">
        <text>L-glutaminyl-[peptide chain release factor] + S-adenosyl-L-methionine = N(5)-methyl-L-glutaminyl-[peptide chain release factor] + S-adenosyl-L-homocysteine + H(+)</text>
        <dbReference type="Rhea" id="RHEA:42896"/>
        <dbReference type="Rhea" id="RHEA-COMP:10271"/>
        <dbReference type="Rhea" id="RHEA-COMP:10272"/>
        <dbReference type="ChEBI" id="CHEBI:15378"/>
        <dbReference type="ChEBI" id="CHEBI:30011"/>
        <dbReference type="ChEBI" id="CHEBI:57856"/>
        <dbReference type="ChEBI" id="CHEBI:59789"/>
        <dbReference type="ChEBI" id="CHEBI:61891"/>
        <dbReference type="EC" id="2.1.1.297"/>
    </reaction>
</comment>
<keyword evidence="9" id="KW-1185">Reference proteome</keyword>
<feature type="domain" description="Methyltransferase small" evidence="6">
    <location>
        <begin position="117"/>
        <end position="205"/>
    </location>
</feature>
<dbReference type="Proteomes" id="UP000633278">
    <property type="component" value="Unassembled WGS sequence"/>
</dbReference>
<comment type="caution">
    <text evidence="8">The sequence shown here is derived from an EMBL/GenBank/DDBJ whole genome shotgun (WGS) entry which is preliminary data.</text>
</comment>
<comment type="caution">
    <text evidence="5">Lacks conserved residue(s) required for the propagation of feature annotation.</text>
</comment>
<organism evidence="8 9">
    <name type="scientific">Polaribacter pacificus</name>
    <dbReference type="NCBI Taxonomy" id="1775173"/>
    <lineage>
        <taxon>Bacteria</taxon>
        <taxon>Pseudomonadati</taxon>
        <taxon>Bacteroidota</taxon>
        <taxon>Flavobacteriia</taxon>
        <taxon>Flavobacteriales</taxon>
        <taxon>Flavobacteriaceae</taxon>
    </lineage>
</organism>
<dbReference type="InterPro" id="IPR004556">
    <property type="entry name" value="HemK-like"/>
</dbReference>
<keyword evidence="3 5" id="KW-0949">S-adenosyl-L-methionine</keyword>
<evidence type="ECO:0000256" key="5">
    <source>
        <dbReference type="HAMAP-Rule" id="MF_02126"/>
    </source>
</evidence>
<name>A0A917I083_9FLAO</name>
<sequence>MQLNQFKQYLTSKLQEKYPSTEIESFFYLLIEETLGLKRIDIALQPAISIPDNVLSFLKSAVDRLEKQEPIQYIIGSTHFYDLIFKVSPNTLIPRPETEELVTWILETVSAKNEQQKNLQILDIGTGSGCIAVSLAKNLPNATIYALDVSQEALKIANQNAKDNQTNIHCIEADILNTQNLQSLFKGLTFDIIVSNPPYVRNLEKKEMQPNVLENEPHLALFVNDNEPLIFYKKIAQLAKQQLKEEGLLFFEINQYLGPQMLNLLQETGFENNLLKKDIFKNDRMTKSTVKSL</sequence>
<feature type="binding site" evidence="5">
    <location>
        <begin position="125"/>
        <end position="129"/>
    </location>
    <ligand>
        <name>S-adenosyl-L-methionine</name>
        <dbReference type="ChEBI" id="CHEBI:59789"/>
    </ligand>
</feature>
<dbReference type="Pfam" id="PF17827">
    <property type="entry name" value="PrmC_N"/>
    <property type="match status" value="1"/>
</dbReference>
<evidence type="ECO:0000259" key="6">
    <source>
        <dbReference type="Pfam" id="PF05175"/>
    </source>
</evidence>
<dbReference type="PANTHER" id="PTHR18895">
    <property type="entry name" value="HEMK METHYLTRANSFERASE"/>
    <property type="match status" value="1"/>
</dbReference>
<dbReference type="CDD" id="cd02440">
    <property type="entry name" value="AdoMet_MTases"/>
    <property type="match status" value="1"/>
</dbReference>
<evidence type="ECO:0000313" key="9">
    <source>
        <dbReference type="Proteomes" id="UP000633278"/>
    </source>
</evidence>
<evidence type="ECO:0000256" key="4">
    <source>
        <dbReference type="ARBA" id="ARBA00048391"/>
    </source>
</evidence>
<dbReference type="EC" id="2.1.1.297" evidence="5"/>
<dbReference type="NCBIfam" id="TIGR00536">
    <property type="entry name" value="hemK_fam"/>
    <property type="match status" value="1"/>
</dbReference>
<dbReference type="RefSeq" id="WP_188599059.1">
    <property type="nucleotide sequence ID" value="NZ_BMJW01000002.1"/>
</dbReference>
<accession>A0A917I083</accession>
<dbReference type="InterPro" id="IPR002052">
    <property type="entry name" value="DNA_methylase_N6_adenine_CS"/>
</dbReference>
<dbReference type="Gene3D" id="3.40.50.150">
    <property type="entry name" value="Vaccinia Virus protein VP39"/>
    <property type="match status" value="1"/>
</dbReference>
<evidence type="ECO:0000259" key="7">
    <source>
        <dbReference type="Pfam" id="PF17827"/>
    </source>
</evidence>
<protein>
    <recommendedName>
        <fullName evidence="5">Release factor glutamine methyltransferase</fullName>
        <shortName evidence="5">RF MTase</shortName>
        <ecNumber evidence="5">2.1.1.297</ecNumber>
    </recommendedName>
    <alternativeName>
        <fullName evidence="5">N5-glutamine methyltransferase PrmC</fullName>
    </alternativeName>
    <alternativeName>
        <fullName evidence="5">Protein-(glutamine-N5) MTase PrmC</fullName>
    </alternativeName>
    <alternativeName>
        <fullName evidence="5">Protein-glutamine N-methyltransferase PrmC</fullName>
    </alternativeName>
</protein>
<dbReference type="NCBIfam" id="TIGR03534">
    <property type="entry name" value="RF_mod_PrmC"/>
    <property type="match status" value="1"/>
</dbReference>
<dbReference type="GO" id="GO:0003676">
    <property type="term" value="F:nucleic acid binding"/>
    <property type="evidence" value="ECO:0007669"/>
    <property type="project" value="InterPro"/>
</dbReference>
<proteinExistence type="inferred from homology"/>
<keyword evidence="1 5" id="KW-0489">Methyltransferase</keyword>
<dbReference type="PROSITE" id="PS00092">
    <property type="entry name" value="N6_MTASE"/>
    <property type="match status" value="1"/>
</dbReference>